<evidence type="ECO:0000259" key="3">
    <source>
        <dbReference type="PROSITE" id="PS51272"/>
    </source>
</evidence>
<dbReference type="Gene3D" id="3.90.780.10">
    <property type="entry name" value="5'-Nucleotidase, C-terminal domain"/>
    <property type="match status" value="1"/>
</dbReference>
<dbReference type="PANTHER" id="PTHR11575">
    <property type="entry name" value="5'-NUCLEOTIDASE-RELATED"/>
    <property type="match status" value="1"/>
</dbReference>
<dbReference type="AlphaFoldDB" id="A0A223KNJ2"/>
<dbReference type="InterPro" id="IPR004843">
    <property type="entry name" value="Calcineurin-like_PHP"/>
</dbReference>
<dbReference type="InterPro" id="IPR029052">
    <property type="entry name" value="Metallo-depent_PP-like"/>
</dbReference>
<gene>
    <name evidence="4" type="ORF">BC6307_06380</name>
</gene>
<dbReference type="GO" id="GO:0016788">
    <property type="term" value="F:hydrolase activity, acting on ester bonds"/>
    <property type="evidence" value="ECO:0007669"/>
    <property type="project" value="InterPro"/>
</dbReference>
<dbReference type="GO" id="GO:0046872">
    <property type="term" value="F:metal ion binding"/>
    <property type="evidence" value="ECO:0007669"/>
    <property type="project" value="InterPro"/>
</dbReference>
<dbReference type="CDD" id="cd00845">
    <property type="entry name" value="MPP_UshA_N_like"/>
    <property type="match status" value="1"/>
</dbReference>
<dbReference type="SUPFAM" id="SSF56300">
    <property type="entry name" value="Metallo-dependent phosphatases"/>
    <property type="match status" value="1"/>
</dbReference>
<dbReference type="Pfam" id="PF02872">
    <property type="entry name" value="5_nucleotid_C"/>
    <property type="match status" value="1"/>
</dbReference>
<protein>
    <submittedName>
        <fullName evidence="4">UDP-sugar hydrolase</fullName>
    </submittedName>
</protein>
<keyword evidence="2 4" id="KW-0378">Hydrolase</keyword>
<dbReference type="Gene3D" id="3.60.21.10">
    <property type="match status" value="1"/>
</dbReference>
<evidence type="ECO:0000256" key="2">
    <source>
        <dbReference type="RuleBase" id="RU362119"/>
    </source>
</evidence>
<dbReference type="InterPro" id="IPR001119">
    <property type="entry name" value="SLH_dom"/>
</dbReference>
<evidence type="ECO:0000313" key="4">
    <source>
        <dbReference type="EMBL" id="AST90934.1"/>
    </source>
</evidence>
<dbReference type="SUPFAM" id="SSF55816">
    <property type="entry name" value="5'-nucleotidase (syn. UDP-sugar hydrolase), C-terminal domain"/>
    <property type="match status" value="1"/>
</dbReference>
<proteinExistence type="inferred from homology"/>
<dbReference type="STRING" id="1314751.GCA_001591425_00009"/>
<feature type="domain" description="SLH" evidence="3">
    <location>
        <begin position="119"/>
        <end position="181"/>
    </location>
</feature>
<dbReference type="InterPro" id="IPR006179">
    <property type="entry name" value="5_nucleotidase/apyrase"/>
</dbReference>
<dbReference type="Proteomes" id="UP000215224">
    <property type="component" value="Chromosome"/>
</dbReference>
<keyword evidence="2" id="KW-0547">Nucleotide-binding</keyword>
<reference evidence="4 5" key="1">
    <citation type="submission" date="2016-12" db="EMBL/GenBank/DDBJ databases">
        <title>The whole genome sequencing and assembly of Bacillus cohnii DSM 6307T strain.</title>
        <authorList>
            <person name="Lee Y.-J."/>
            <person name="Yi H."/>
            <person name="Bahn Y.-S."/>
            <person name="Kim J.F."/>
            <person name="Lee D.-W."/>
        </authorList>
    </citation>
    <scope>NUCLEOTIDE SEQUENCE [LARGE SCALE GENOMIC DNA]</scope>
    <source>
        <strain evidence="4 5">DSM 6307</strain>
    </source>
</reference>
<dbReference type="KEGG" id="bcoh:BC6307_06380"/>
<dbReference type="InterPro" id="IPR006146">
    <property type="entry name" value="5'-Nucleotdase_CS"/>
</dbReference>
<dbReference type="PROSITE" id="PS00785">
    <property type="entry name" value="5_NUCLEOTIDASE_1"/>
    <property type="match status" value="1"/>
</dbReference>
<dbReference type="PROSITE" id="PS51272">
    <property type="entry name" value="SLH"/>
    <property type="match status" value="1"/>
</dbReference>
<organism evidence="4 5">
    <name type="scientific">Sutcliffiella cohnii</name>
    <dbReference type="NCBI Taxonomy" id="33932"/>
    <lineage>
        <taxon>Bacteria</taxon>
        <taxon>Bacillati</taxon>
        <taxon>Bacillota</taxon>
        <taxon>Bacilli</taxon>
        <taxon>Bacillales</taxon>
        <taxon>Bacillaceae</taxon>
        <taxon>Sutcliffiella</taxon>
    </lineage>
</organism>
<comment type="similarity">
    <text evidence="2">Belongs to the 5'-nucleotidase family.</text>
</comment>
<sequence length="641" mass="70706">MKRLKQFVVVVLAVLISISGLWNPSVTDASWKENAPVTKGEFIKQLVTTLGIDLQDGEVPYTDVDADLKPFLEAAIRTNILTDITETPFGPNDKVTREQAYVFLIRSINLRDSYSMDTLKEFKDYQAINPAYYQELSAAAELGLIDKNSRTFQPKKPVTKYEMQTMFHQYETMFEFITVIHTNDLHGRIMYNENNKELGLAKINEIANKVRRKNPTFLIDLGDTFHGTNYVNINRGQAAVDAMNAMNYDAMVPGNHDFNYGQDQLLALRDELNFPLISANVLKDGSPFLDSYTIIEKNGKKIALIGLTATDTAVKTNPAGIEGITFEDEVTVATEMVAQLKNEVDVVVGISHSGVDTDTTIANEVDGIDVIFGGHSHSTIESPIKYKYGYVTQAFEHGKALGHTNLIFHDGNLVGVNGFLYRDSEDKTEDPAIVEILQPYKEQVDKELNEVIATTSVKLDGERTDVRTKETNLGNLITDAMRSKLGTEIAVTNGGGIRASIQVGDITRNHVLSTLPFDNTLVKTTLTGEEVLASLEHSVRLYPSENGGFLHVSGISFTFDPKKPAGSRVVEVLVNGEPLNLTQTYSVATNNFIAAGGDGYTMFSLENVEFDSGELLSTILIEALQSNKPIPSVEGRIKITP</sequence>
<dbReference type="InterPro" id="IPR008334">
    <property type="entry name" value="5'-Nucleotdase_C"/>
</dbReference>
<keyword evidence="5" id="KW-1185">Reference proteome</keyword>
<keyword evidence="1" id="KW-0732">Signal</keyword>
<name>A0A223KNJ2_9BACI</name>
<dbReference type="PRINTS" id="PR01607">
    <property type="entry name" value="APYRASEFAMLY"/>
</dbReference>
<evidence type="ECO:0000313" key="5">
    <source>
        <dbReference type="Proteomes" id="UP000215224"/>
    </source>
</evidence>
<evidence type="ECO:0000256" key="1">
    <source>
        <dbReference type="ARBA" id="ARBA00022729"/>
    </source>
</evidence>
<accession>A0A223KNJ2</accession>
<dbReference type="GO" id="GO:0009166">
    <property type="term" value="P:nucleotide catabolic process"/>
    <property type="evidence" value="ECO:0007669"/>
    <property type="project" value="InterPro"/>
</dbReference>
<dbReference type="GO" id="GO:0000166">
    <property type="term" value="F:nucleotide binding"/>
    <property type="evidence" value="ECO:0007669"/>
    <property type="project" value="UniProtKB-KW"/>
</dbReference>
<dbReference type="Pfam" id="PF00395">
    <property type="entry name" value="SLH"/>
    <property type="match status" value="2"/>
</dbReference>
<dbReference type="PANTHER" id="PTHR11575:SF24">
    <property type="entry name" value="5'-NUCLEOTIDASE"/>
    <property type="match status" value="1"/>
</dbReference>
<dbReference type="InterPro" id="IPR036907">
    <property type="entry name" value="5'-Nucleotdase_C_sf"/>
</dbReference>
<dbReference type="RefSeq" id="WP_066410640.1">
    <property type="nucleotide sequence ID" value="NZ_CP018866.1"/>
</dbReference>
<dbReference type="EMBL" id="CP018866">
    <property type="protein sequence ID" value="AST90934.1"/>
    <property type="molecule type" value="Genomic_DNA"/>
</dbReference>
<dbReference type="Pfam" id="PF00149">
    <property type="entry name" value="Metallophos"/>
    <property type="match status" value="1"/>
</dbReference>